<dbReference type="InterPro" id="IPR036291">
    <property type="entry name" value="NAD(P)-bd_dom_sf"/>
</dbReference>
<dbReference type="PANTHER" id="PTHR44169">
    <property type="entry name" value="NADPH-DEPENDENT 1-ACYLDIHYDROXYACETONE PHOSPHATE REDUCTASE"/>
    <property type="match status" value="1"/>
</dbReference>
<evidence type="ECO:0000313" key="8">
    <source>
        <dbReference type="EMBL" id="KAH0892413.1"/>
    </source>
</evidence>
<dbReference type="InterPro" id="IPR020904">
    <property type="entry name" value="Sc_DH/Rdtase_CS"/>
</dbReference>
<evidence type="ECO:0000256" key="6">
    <source>
        <dbReference type="RuleBase" id="RU000363"/>
    </source>
</evidence>
<organism evidence="8 9">
    <name type="scientific">Brassica napus</name>
    <name type="common">Rape</name>
    <dbReference type="NCBI Taxonomy" id="3708"/>
    <lineage>
        <taxon>Eukaryota</taxon>
        <taxon>Viridiplantae</taxon>
        <taxon>Streptophyta</taxon>
        <taxon>Embryophyta</taxon>
        <taxon>Tracheophyta</taxon>
        <taxon>Spermatophyta</taxon>
        <taxon>Magnoliopsida</taxon>
        <taxon>eudicotyledons</taxon>
        <taxon>Gunneridae</taxon>
        <taxon>Pentapetalae</taxon>
        <taxon>rosids</taxon>
        <taxon>malvids</taxon>
        <taxon>Brassicales</taxon>
        <taxon>Brassicaceae</taxon>
        <taxon>Brassiceae</taxon>
        <taxon>Brassica</taxon>
    </lineage>
</organism>
<reference evidence="8 9" key="1">
    <citation type="submission" date="2021-05" db="EMBL/GenBank/DDBJ databases">
        <title>Genome Assembly of Synthetic Allotetraploid Brassica napus Reveals Homoeologous Exchanges between Subgenomes.</title>
        <authorList>
            <person name="Davis J.T."/>
        </authorList>
    </citation>
    <scope>NUCLEOTIDE SEQUENCE [LARGE SCALE GENOMIC DNA]</scope>
    <source>
        <strain evidence="9">cv. Da-Ae</strain>
        <tissue evidence="8">Seedling</tissue>
    </source>
</reference>
<dbReference type="Proteomes" id="UP000824890">
    <property type="component" value="Unassembled WGS sequence"/>
</dbReference>
<comment type="similarity">
    <text evidence="2 6">Belongs to the short-chain dehydrogenases/reductases (SDR) family.</text>
</comment>
<evidence type="ECO:0000259" key="7">
    <source>
        <dbReference type="SMART" id="SM00822"/>
    </source>
</evidence>
<evidence type="ECO:0000256" key="3">
    <source>
        <dbReference type="ARBA" id="ARBA00022528"/>
    </source>
</evidence>
<dbReference type="PRINTS" id="PR00080">
    <property type="entry name" value="SDRFAMILY"/>
</dbReference>
<name>A0ABQ8AIY7_BRANA</name>
<proteinExistence type="inferred from homology"/>
<keyword evidence="4" id="KW-0934">Plastid</keyword>
<evidence type="ECO:0000313" key="9">
    <source>
        <dbReference type="Proteomes" id="UP000824890"/>
    </source>
</evidence>
<gene>
    <name evidence="8" type="ORF">HID58_054842</name>
</gene>
<dbReference type="SUPFAM" id="SSF51735">
    <property type="entry name" value="NAD(P)-binding Rossmann-fold domains"/>
    <property type="match status" value="1"/>
</dbReference>
<evidence type="ECO:0000256" key="2">
    <source>
        <dbReference type="ARBA" id="ARBA00006484"/>
    </source>
</evidence>
<evidence type="ECO:0000256" key="5">
    <source>
        <dbReference type="ARBA" id="ARBA00023002"/>
    </source>
</evidence>
<dbReference type="Pfam" id="PF00106">
    <property type="entry name" value="adh_short"/>
    <property type="match status" value="1"/>
</dbReference>
<dbReference type="PROSITE" id="PS00061">
    <property type="entry name" value="ADH_SHORT"/>
    <property type="match status" value="1"/>
</dbReference>
<evidence type="ECO:0000256" key="1">
    <source>
        <dbReference type="ARBA" id="ARBA00004229"/>
    </source>
</evidence>
<comment type="caution">
    <text evidence="8">The sequence shown here is derived from an EMBL/GenBank/DDBJ whole genome shotgun (WGS) entry which is preliminary data.</text>
</comment>
<keyword evidence="3" id="KW-0150">Chloroplast</keyword>
<sequence>MWLNYLPVQNQRKREGVTLIGSMADIAILVAEEYERRVRQTADSRSASLEFDWWKNVPAKMTIGVNEEKIESFMKKFDSKSQERMGSSDEMPVVLITGCSKGGIGHALAREFSANGCRVVATSRSQSTMVDLEKDTKFFVQELDVQSEQSVSKVVSEVIDKYGQIDVLVNNAGVQCIGPLAEIPIQAMENTFNTNVFGSIRMTQAVVPHMASKRKGKIVNIGSISILAPGPWSGVYTASKAALHALTDTFRLELRPFGIDVINIVPGGIQSNIADSAITSFNNLPELKLYKPFQESIRQRAFLSQNIKPTPAETFAKETVSVVLKKTPPAWFSTGRLSTVMAIMHHMPIFVKDFLLTRSFMKMGAKTE</sequence>
<dbReference type="PANTHER" id="PTHR44169:SF11">
    <property type="entry name" value="3-OXOACYL-[ACYL-CARRIER-PROTEIN] REDUCTASE"/>
    <property type="match status" value="1"/>
</dbReference>
<dbReference type="EMBL" id="JAGKQM010000013">
    <property type="protein sequence ID" value="KAH0892413.1"/>
    <property type="molecule type" value="Genomic_DNA"/>
</dbReference>
<dbReference type="InterPro" id="IPR002347">
    <property type="entry name" value="SDR_fam"/>
</dbReference>
<feature type="domain" description="Ketoreductase" evidence="7">
    <location>
        <begin position="92"/>
        <end position="272"/>
    </location>
</feature>
<dbReference type="InterPro" id="IPR057326">
    <property type="entry name" value="KR_dom"/>
</dbReference>
<keyword evidence="9" id="KW-1185">Reference proteome</keyword>
<dbReference type="PRINTS" id="PR00081">
    <property type="entry name" value="GDHRDH"/>
</dbReference>
<evidence type="ECO:0000256" key="4">
    <source>
        <dbReference type="ARBA" id="ARBA00022640"/>
    </source>
</evidence>
<accession>A0ABQ8AIY7</accession>
<dbReference type="Gene3D" id="3.40.50.720">
    <property type="entry name" value="NAD(P)-binding Rossmann-like Domain"/>
    <property type="match status" value="1"/>
</dbReference>
<dbReference type="SMART" id="SM00822">
    <property type="entry name" value="PKS_KR"/>
    <property type="match status" value="1"/>
</dbReference>
<keyword evidence="5" id="KW-0560">Oxidoreductase</keyword>
<comment type="subcellular location">
    <subcellularLocation>
        <location evidence="1">Plastid</location>
        <location evidence="1">Chloroplast</location>
    </subcellularLocation>
</comment>
<dbReference type="CDD" id="cd05374">
    <property type="entry name" value="17beta-HSD-like_SDR_c"/>
    <property type="match status" value="1"/>
</dbReference>
<protein>
    <recommendedName>
        <fullName evidence="7">Ketoreductase domain-containing protein</fullName>
    </recommendedName>
</protein>